<evidence type="ECO:0000313" key="2">
    <source>
        <dbReference type="EMBL" id="KIK60230.1"/>
    </source>
</evidence>
<evidence type="ECO:0000313" key="3">
    <source>
        <dbReference type="Proteomes" id="UP000053593"/>
    </source>
</evidence>
<keyword evidence="3" id="KW-1185">Reference proteome</keyword>
<dbReference type="Pfam" id="PF05368">
    <property type="entry name" value="NmrA"/>
    <property type="match status" value="1"/>
</dbReference>
<organism evidence="2 3">
    <name type="scientific">Collybiopsis luxurians FD-317 M1</name>
    <dbReference type="NCBI Taxonomy" id="944289"/>
    <lineage>
        <taxon>Eukaryota</taxon>
        <taxon>Fungi</taxon>
        <taxon>Dikarya</taxon>
        <taxon>Basidiomycota</taxon>
        <taxon>Agaricomycotina</taxon>
        <taxon>Agaricomycetes</taxon>
        <taxon>Agaricomycetidae</taxon>
        <taxon>Agaricales</taxon>
        <taxon>Marasmiineae</taxon>
        <taxon>Omphalotaceae</taxon>
        <taxon>Collybiopsis</taxon>
        <taxon>Collybiopsis luxurians</taxon>
    </lineage>
</organism>
<dbReference type="PANTHER" id="PTHR47129">
    <property type="entry name" value="QUINONE OXIDOREDUCTASE 2"/>
    <property type="match status" value="1"/>
</dbReference>
<accession>A0A0D0B9C9</accession>
<name>A0A0D0B9C9_9AGAR</name>
<dbReference type="EMBL" id="KN834776">
    <property type="protein sequence ID" value="KIK60230.1"/>
    <property type="molecule type" value="Genomic_DNA"/>
</dbReference>
<dbReference type="HOGENOM" id="CLU_007383_10_4_1"/>
<protein>
    <submittedName>
        <fullName evidence="2">Unplaced genomic scaffold GYMLUscaffold_28, whole genome shotgun sequence</fullName>
    </submittedName>
</protein>
<dbReference type="InterPro" id="IPR008030">
    <property type="entry name" value="NmrA-like"/>
</dbReference>
<dbReference type="Gene3D" id="3.40.50.720">
    <property type="entry name" value="NAD(P)-binding Rossmann-like Domain"/>
    <property type="match status" value="1"/>
</dbReference>
<feature type="domain" description="NmrA-like" evidence="1">
    <location>
        <begin position="5"/>
        <end position="279"/>
    </location>
</feature>
<reference evidence="2 3" key="1">
    <citation type="submission" date="2014-04" db="EMBL/GenBank/DDBJ databases">
        <title>Evolutionary Origins and Diversification of the Mycorrhizal Mutualists.</title>
        <authorList>
            <consortium name="DOE Joint Genome Institute"/>
            <consortium name="Mycorrhizal Genomics Consortium"/>
            <person name="Kohler A."/>
            <person name="Kuo A."/>
            <person name="Nagy L.G."/>
            <person name="Floudas D."/>
            <person name="Copeland A."/>
            <person name="Barry K.W."/>
            <person name="Cichocki N."/>
            <person name="Veneault-Fourrey C."/>
            <person name="LaButti K."/>
            <person name="Lindquist E.A."/>
            <person name="Lipzen A."/>
            <person name="Lundell T."/>
            <person name="Morin E."/>
            <person name="Murat C."/>
            <person name="Riley R."/>
            <person name="Ohm R."/>
            <person name="Sun H."/>
            <person name="Tunlid A."/>
            <person name="Henrissat B."/>
            <person name="Grigoriev I.V."/>
            <person name="Hibbett D.S."/>
            <person name="Martin F."/>
        </authorList>
    </citation>
    <scope>NUCLEOTIDE SEQUENCE [LARGE SCALE GENOMIC DNA]</scope>
    <source>
        <strain evidence="2 3">FD-317 M1</strain>
    </source>
</reference>
<sequence>MVGDQIAIFPASGKLGGSLVKYALKTIPAHQVILVARHSSKLDNYRDAGAIIRTADYDAPETLQHAFSEARTLFLISYANFEHEHRSKVHQYAIDCARRSGVKHIFYTSLAFGAGGNSSVAHVMQAHLDTERYLAKISSEDPSFSYTCIREGLYSESFPIYTASFNLTNPSSEVCIPHDGQAPGIAWAKIDELGEASASILSSFYSKPSEFGYKNRIVVLSGPREWSLAETVQALGRAIGKEVKIREVSVEEYIAQPQVELRLTIKGTNMGKEWATAFEAIRNGEAGVVTPDLKEILGREPEDFETTIRKMVSI</sequence>
<gene>
    <name evidence="2" type="ORF">GYMLUDRAFT_168222</name>
</gene>
<dbReference type="OrthoDB" id="419598at2759"/>
<dbReference type="Gene3D" id="3.90.25.10">
    <property type="entry name" value="UDP-galactose 4-epimerase, domain 1"/>
    <property type="match status" value="1"/>
</dbReference>
<dbReference type="Proteomes" id="UP000053593">
    <property type="component" value="Unassembled WGS sequence"/>
</dbReference>
<dbReference type="SUPFAM" id="SSF51735">
    <property type="entry name" value="NAD(P)-binding Rossmann-fold domains"/>
    <property type="match status" value="1"/>
</dbReference>
<evidence type="ECO:0000259" key="1">
    <source>
        <dbReference type="Pfam" id="PF05368"/>
    </source>
</evidence>
<dbReference type="InterPro" id="IPR036291">
    <property type="entry name" value="NAD(P)-bd_dom_sf"/>
</dbReference>
<dbReference type="InterPro" id="IPR052718">
    <property type="entry name" value="NmrA-type_oxidoreductase"/>
</dbReference>
<dbReference type="PANTHER" id="PTHR47129:SF1">
    <property type="entry name" value="NMRA-LIKE DOMAIN-CONTAINING PROTEIN"/>
    <property type="match status" value="1"/>
</dbReference>
<dbReference type="AlphaFoldDB" id="A0A0D0B9C9"/>
<proteinExistence type="predicted"/>